<dbReference type="Pfam" id="PF02732">
    <property type="entry name" value="ERCC4"/>
    <property type="match status" value="1"/>
</dbReference>
<dbReference type="GO" id="GO:0005634">
    <property type="term" value="C:nucleus"/>
    <property type="evidence" value="ECO:0007669"/>
    <property type="project" value="UniProtKB-SubCell"/>
</dbReference>
<dbReference type="HOGENOM" id="CLU_013160_0_0_1"/>
<dbReference type="InterPro" id="IPR047521">
    <property type="entry name" value="XPF_nuclease_EME1_ascomycetes"/>
</dbReference>
<evidence type="ECO:0000256" key="11">
    <source>
        <dbReference type="ARBA" id="ARBA00023204"/>
    </source>
</evidence>
<dbReference type="InParanoid" id="K1WQE5"/>
<dbReference type="AlphaFoldDB" id="K1WQE5"/>
<evidence type="ECO:0000259" key="15">
    <source>
        <dbReference type="SMART" id="SM00891"/>
    </source>
</evidence>
<keyword evidence="9" id="KW-0460">Magnesium</keyword>
<feature type="domain" description="ERCC4" evidence="15">
    <location>
        <begin position="371"/>
        <end position="635"/>
    </location>
</feature>
<dbReference type="GO" id="GO:0008821">
    <property type="term" value="F:crossover junction DNA endonuclease activity"/>
    <property type="evidence" value="ECO:0007669"/>
    <property type="project" value="TreeGrafter"/>
</dbReference>
<gene>
    <name evidence="16" type="ORF">MBM_06402</name>
</gene>
<dbReference type="Gene3D" id="1.10.150.670">
    <property type="entry name" value="Crossover junction endonuclease EME1, DNA-binding domain"/>
    <property type="match status" value="1"/>
</dbReference>
<dbReference type="PANTHER" id="PTHR21077">
    <property type="entry name" value="EME1 PROTEIN"/>
    <property type="match status" value="1"/>
</dbReference>
<dbReference type="Proteomes" id="UP000006753">
    <property type="component" value="Unassembled WGS sequence"/>
</dbReference>
<keyword evidence="8" id="KW-0378">Hydrolase</keyword>
<evidence type="ECO:0000256" key="7">
    <source>
        <dbReference type="ARBA" id="ARBA00022763"/>
    </source>
</evidence>
<dbReference type="FunFam" id="1.10.150.670:FF:000004">
    <property type="entry name" value="Crossover junction endonuclease EME1"/>
    <property type="match status" value="1"/>
</dbReference>
<dbReference type="Gene3D" id="3.40.50.10130">
    <property type="match status" value="1"/>
</dbReference>
<dbReference type="GO" id="GO:0046872">
    <property type="term" value="F:metal ion binding"/>
    <property type="evidence" value="ECO:0007669"/>
    <property type="project" value="UniProtKB-KW"/>
</dbReference>
<organism evidence="16 17">
    <name type="scientific">Marssonina brunnea f. sp. multigermtubi (strain MB_m1)</name>
    <name type="common">Marssonina leaf spot fungus</name>
    <dbReference type="NCBI Taxonomy" id="1072389"/>
    <lineage>
        <taxon>Eukaryota</taxon>
        <taxon>Fungi</taxon>
        <taxon>Dikarya</taxon>
        <taxon>Ascomycota</taxon>
        <taxon>Pezizomycotina</taxon>
        <taxon>Leotiomycetes</taxon>
        <taxon>Helotiales</taxon>
        <taxon>Drepanopezizaceae</taxon>
        <taxon>Drepanopeziza</taxon>
    </lineage>
</organism>
<sequence>MGQTVIDLVSSPEQPPKRPAALSAAPTPAKKQPLKAASDGFVELSSSGDEGLQSPRLTVKAAPRKTAAATCAKASTATTVAEPAVATSSKADTSSGGATGPASGLVTGSTEFHFLSDDFDSTVNLDSSRLQPDDDEDHDDPFADDLPPFKKRKVSPPPTIPEPAKRLSAGPAFKKAASRVLESDPVVFTSSPDPFVEAARRRAQKRSSDKKYDSEEDVFEDIGRGGNFRGKGHTLGSAESDVGDDGSDSDLPDIAQLPLNPIPKLSRTSSSQRALDKYNADKLKEKATKEKAPKVKTAKEKTTKGKVDLSKSKEEKAAAQAEKAKEKAAAKAAEKEAKAIEKERKKHEKELAAELAKVNLLKTDKKVSTPEMIVDLPSSLNPILREQTSTMLRALSVEHTTCESEVPLIKWRRKVEAEYDADADHYVPVAKYIRDESHAMCVLTAQALVNLITGPESGDLDAHVLKLQTRLGSCKIIYLIEGYNTWMKKNKNKLIRQYDSAVRSHDSLPDGPQNASQKSRRKKKEPDYVAEEQIEDAMLRLQIVHEVLIHHTNSMVETAEWIVNFTQHISSVPYKTQKFTLDTAFCVDTGQVKTGLDAADTYQKMLEQIQLVTPAAALGIMDRYPTVPELVRGLREDGPGALQECRKASNRNGSFADRKVGPAISKRVWKVFLGTDPDSWDV</sequence>
<name>K1WQE5_MARBU</name>
<dbReference type="GO" id="GO:0031297">
    <property type="term" value="P:replication fork processing"/>
    <property type="evidence" value="ECO:0007669"/>
    <property type="project" value="TreeGrafter"/>
</dbReference>
<feature type="compositionally biased region" description="Basic and acidic residues" evidence="14">
    <location>
        <begin position="274"/>
        <end position="317"/>
    </location>
</feature>
<keyword evidence="13" id="KW-0469">Meiosis</keyword>
<evidence type="ECO:0000256" key="5">
    <source>
        <dbReference type="ARBA" id="ARBA00022723"/>
    </source>
</evidence>
<dbReference type="eggNOG" id="ENOG502R8ER">
    <property type="taxonomic scope" value="Eukaryota"/>
</dbReference>
<dbReference type="OrthoDB" id="343092at2759"/>
<keyword evidence="5" id="KW-0479">Metal-binding</keyword>
<dbReference type="STRING" id="1072389.K1WQE5"/>
<dbReference type="RefSeq" id="XP_007294291.1">
    <property type="nucleotide sequence ID" value="XM_007294229.1"/>
</dbReference>
<keyword evidence="11" id="KW-0234">DNA repair</keyword>
<feature type="region of interest" description="Disordered" evidence="14">
    <location>
        <begin position="1"/>
        <end position="107"/>
    </location>
</feature>
<evidence type="ECO:0000256" key="9">
    <source>
        <dbReference type="ARBA" id="ARBA00022842"/>
    </source>
</evidence>
<dbReference type="SMART" id="SM00891">
    <property type="entry name" value="ERCC4"/>
    <property type="match status" value="1"/>
</dbReference>
<proteinExistence type="inferred from homology"/>
<accession>K1WQE5</accession>
<dbReference type="GO" id="GO:0000712">
    <property type="term" value="P:resolution of meiotic recombination intermediates"/>
    <property type="evidence" value="ECO:0007669"/>
    <property type="project" value="TreeGrafter"/>
</dbReference>
<evidence type="ECO:0000256" key="4">
    <source>
        <dbReference type="ARBA" id="ARBA00022722"/>
    </source>
</evidence>
<evidence type="ECO:0000313" key="16">
    <source>
        <dbReference type="EMBL" id="EKD15186.1"/>
    </source>
</evidence>
<dbReference type="GO" id="GO:0031573">
    <property type="term" value="P:mitotic intra-S DNA damage checkpoint signaling"/>
    <property type="evidence" value="ECO:0007669"/>
    <property type="project" value="TreeGrafter"/>
</dbReference>
<dbReference type="GO" id="GO:0006302">
    <property type="term" value="P:double-strand break repair"/>
    <property type="evidence" value="ECO:0007669"/>
    <property type="project" value="TreeGrafter"/>
</dbReference>
<evidence type="ECO:0000256" key="8">
    <source>
        <dbReference type="ARBA" id="ARBA00022801"/>
    </source>
</evidence>
<dbReference type="GO" id="GO:0003677">
    <property type="term" value="F:DNA binding"/>
    <property type="evidence" value="ECO:0007669"/>
    <property type="project" value="InterPro"/>
</dbReference>
<reference evidence="16 17" key="1">
    <citation type="journal article" date="2012" name="BMC Genomics">
        <title>Sequencing the genome of Marssonina brunnea reveals fungus-poplar co-evolution.</title>
        <authorList>
            <person name="Zhu S."/>
            <person name="Cao Y.-Z."/>
            <person name="Jiang C."/>
            <person name="Tan B.-Y."/>
            <person name="Wang Z."/>
            <person name="Feng S."/>
            <person name="Zhang L."/>
            <person name="Su X.-H."/>
            <person name="Brejova B."/>
            <person name="Vinar T."/>
            <person name="Xu M."/>
            <person name="Wang M.-X."/>
            <person name="Zhang S.-G."/>
            <person name="Huang M.-R."/>
            <person name="Wu R."/>
            <person name="Zhou Y."/>
        </authorList>
    </citation>
    <scope>NUCLEOTIDE SEQUENCE [LARGE SCALE GENOMIC DNA]</scope>
    <source>
        <strain evidence="16 17">MB_m1</strain>
    </source>
</reference>
<dbReference type="GO" id="GO:0048476">
    <property type="term" value="C:Holliday junction resolvase complex"/>
    <property type="evidence" value="ECO:0007669"/>
    <property type="project" value="InterPro"/>
</dbReference>
<evidence type="ECO:0000256" key="2">
    <source>
        <dbReference type="ARBA" id="ARBA00004123"/>
    </source>
</evidence>
<dbReference type="InterPro" id="IPR042530">
    <property type="entry name" value="EME1/EME2_C"/>
</dbReference>
<dbReference type="GeneID" id="18762337"/>
<keyword evidence="10" id="KW-0233">DNA recombination</keyword>
<keyword evidence="6" id="KW-0255">Endonuclease</keyword>
<evidence type="ECO:0000256" key="12">
    <source>
        <dbReference type="ARBA" id="ARBA00023242"/>
    </source>
</evidence>
<protein>
    <submittedName>
        <fullName evidence="16">ERCC4 domain-containing protein</fullName>
    </submittedName>
</protein>
<keyword evidence="12" id="KW-0539">Nucleus</keyword>
<evidence type="ECO:0000256" key="14">
    <source>
        <dbReference type="SAM" id="MobiDB-lite"/>
    </source>
</evidence>
<feature type="region of interest" description="Disordered" evidence="14">
    <location>
        <begin position="123"/>
        <end position="317"/>
    </location>
</feature>
<keyword evidence="17" id="KW-1185">Reference proteome</keyword>
<comment type="similarity">
    <text evidence="3">Belongs to the EME1/MMS4 family.</text>
</comment>
<evidence type="ECO:0000313" key="17">
    <source>
        <dbReference type="Proteomes" id="UP000006753"/>
    </source>
</evidence>
<keyword evidence="4" id="KW-0540">Nuclease</keyword>
<comment type="cofactor">
    <cofactor evidence="1">
        <name>Mg(2+)</name>
        <dbReference type="ChEBI" id="CHEBI:18420"/>
    </cofactor>
</comment>
<evidence type="ECO:0000256" key="6">
    <source>
        <dbReference type="ARBA" id="ARBA00022759"/>
    </source>
</evidence>
<feature type="compositionally biased region" description="Acidic residues" evidence="14">
    <location>
        <begin position="241"/>
        <end position="251"/>
    </location>
</feature>
<keyword evidence="7" id="KW-0227">DNA damage</keyword>
<feature type="region of interest" description="Disordered" evidence="14">
    <location>
        <begin position="503"/>
        <end position="529"/>
    </location>
</feature>
<dbReference type="InterPro" id="IPR033310">
    <property type="entry name" value="Mms4/EME1/EME2"/>
</dbReference>
<feature type="compositionally biased region" description="Low complexity" evidence="14">
    <location>
        <begin position="58"/>
        <end position="104"/>
    </location>
</feature>
<dbReference type="InterPro" id="IPR006166">
    <property type="entry name" value="ERCC4_domain"/>
</dbReference>
<evidence type="ECO:0000256" key="10">
    <source>
        <dbReference type="ARBA" id="ARBA00023172"/>
    </source>
</evidence>
<dbReference type="EMBL" id="JH921442">
    <property type="protein sequence ID" value="EKD15186.1"/>
    <property type="molecule type" value="Genomic_DNA"/>
</dbReference>
<comment type="subcellular location">
    <subcellularLocation>
        <location evidence="2">Nucleus</location>
    </subcellularLocation>
</comment>
<evidence type="ECO:0000256" key="1">
    <source>
        <dbReference type="ARBA" id="ARBA00001946"/>
    </source>
</evidence>
<dbReference type="PANTHER" id="PTHR21077:SF5">
    <property type="entry name" value="CROSSOVER JUNCTION ENDONUCLEASE MMS4"/>
    <property type="match status" value="1"/>
</dbReference>
<dbReference type="OMA" id="DGTHQIC"/>
<evidence type="ECO:0000256" key="13">
    <source>
        <dbReference type="ARBA" id="ARBA00023254"/>
    </source>
</evidence>
<dbReference type="CDD" id="cd20085">
    <property type="entry name" value="XPF_nuclease_Mms4"/>
    <property type="match status" value="1"/>
</dbReference>
<feature type="compositionally biased region" description="Acidic residues" evidence="14">
    <location>
        <begin position="133"/>
        <end position="143"/>
    </location>
</feature>
<evidence type="ECO:0000256" key="3">
    <source>
        <dbReference type="ARBA" id="ARBA00005313"/>
    </source>
</evidence>
<dbReference type="KEGG" id="mbe:MBM_06402"/>